<dbReference type="EMBL" id="QEKQ01000002">
    <property type="protein sequence ID" value="PVY77981.1"/>
    <property type="molecule type" value="Genomic_DNA"/>
</dbReference>
<reference evidence="3 4" key="1">
    <citation type="submission" date="2018-04" db="EMBL/GenBank/DDBJ databases">
        <title>Genomic Encyclopedia of Type Strains, Phase IV (KMG-IV): sequencing the most valuable type-strain genomes for metagenomic binning, comparative biology and taxonomic classification.</title>
        <authorList>
            <person name="Goeker M."/>
        </authorList>
    </citation>
    <scope>NUCLEOTIDE SEQUENCE [LARGE SCALE GENOMIC DNA]</scope>
    <source>
        <strain evidence="3 4">DSM 28688</strain>
    </source>
</reference>
<accession>A0A2U1CZ43</accession>
<dbReference type="Proteomes" id="UP000245887">
    <property type="component" value="Unassembled WGS sequence"/>
</dbReference>
<sequence length="380" mass="42021">MVPINRKSIALTSALLVCANTQAGDLRLNGFASFGGGQFEADDSAASESYQGFDDNFTMKPVTKIALQATAEVNKDVTVTGQLLASGNDDYNMEAEWAYLTYEANRNLDLRVGRLRSPFFRYSDSLDVGYAYPWVAPPRQVYRFIFDTVEGVDAVYNTRVAGWNATVQAYYGRLQDETVLLGEEVDLDLTKFTGVNLTLDRDWLTFRASYNRADFDVASPAALTTVLSGLPNDVAEVLRAEDEVGEFWGVAAEIDYANWLFISEYTELLVDEQSTTSEDEGWYATIGRRISDFTLHVTYEEQTDDPDLSFVDGQPAVVQGAAQQLVASNDNSAVTVGVRYDFAPGTAFKLDVTQTEEEDVLDDSVSNEGRLVAFTIDTVF</sequence>
<feature type="domain" description="Porin" evidence="2">
    <location>
        <begin position="10"/>
        <end position="358"/>
    </location>
</feature>
<dbReference type="Pfam" id="PF13609">
    <property type="entry name" value="Porin_4"/>
    <property type="match status" value="1"/>
</dbReference>
<keyword evidence="1" id="KW-0732">Signal</keyword>
<dbReference type="InterPro" id="IPR033900">
    <property type="entry name" value="Gram_neg_porin_domain"/>
</dbReference>
<comment type="caution">
    <text evidence="3">The sequence shown here is derived from an EMBL/GenBank/DDBJ whole genome shotgun (WGS) entry which is preliminary data.</text>
</comment>
<dbReference type="GO" id="GO:0016020">
    <property type="term" value="C:membrane"/>
    <property type="evidence" value="ECO:0007669"/>
    <property type="project" value="InterPro"/>
</dbReference>
<dbReference type="SUPFAM" id="SSF56935">
    <property type="entry name" value="Porins"/>
    <property type="match status" value="1"/>
</dbReference>
<feature type="chain" id="PRO_5015545977" evidence="1">
    <location>
        <begin position="24"/>
        <end position="380"/>
    </location>
</feature>
<organism evidence="3 4">
    <name type="scientific">Tamilnaduibacter salinus</name>
    <dbReference type="NCBI Taxonomy" id="1484056"/>
    <lineage>
        <taxon>Bacteria</taxon>
        <taxon>Pseudomonadati</taxon>
        <taxon>Pseudomonadota</taxon>
        <taxon>Gammaproteobacteria</taxon>
        <taxon>Pseudomonadales</taxon>
        <taxon>Marinobacteraceae</taxon>
        <taxon>Tamilnaduibacter</taxon>
    </lineage>
</organism>
<evidence type="ECO:0000313" key="3">
    <source>
        <dbReference type="EMBL" id="PVY77981.1"/>
    </source>
</evidence>
<gene>
    <name evidence="3" type="ORF">C8D92_10213</name>
</gene>
<dbReference type="AlphaFoldDB" id="A0A2U1CZ43"/>
<dbReference type="RefSeq" id="WP_116918358.1">
    <property type="nucleotide sequence ID" value="NZ_QEKQ01000002.1"/>
</dbReference>
<dbReference type="InterPro" id="IPR023614">
    <property type="entry name" value="Porin_dom_sf"/>
</dbReference>
<name>A0A2U1CZ43_9GAMM</name>
<proteinExistence type="predicted"/>
<dbReference type="OrthoDB" id="197869at2"/>
<evidence type="ECO:0000259" key="2">
    <source>
        <dbReference type="Pfam" id="PF13609"/>
    </source>
</evidence>
<dbReference type="GO" id="GO:0015288">
    <property type="term" value="F:porin activity"/>
    <property type="evidence" value="ECO:0007669"/>
    <property type="project" value="InterPro"/>
</dbReference>
<protein>
    <submittedName>
        <fullName evidence="3">Porin-like protein</fullName>
    </submittedName>
</protein>
<feature type="signal peptide" evidence="1">
    <location>
        <begin position="1"/>
        <end position="23"/>
    </location>
</feature>
<dbReference type="Gene3D" id="2.40.160.10">
    <property type="entry name" value="Porin"/>
    <property type="match status" value="1"/>
</dbReference>
<evidence type="ECO:0000313" key="4">
    <source>
        <dbReference type="Proteomes" id="UP000245887"/>
    </source>
</evidence>
<evidence type="ECO:0000256" key="1">
    <source>
        <dbReference type="SAM" id="SignalP"/>
    </source>
</evidence>